<reference evidence="2 3" key="1">
    <citation type="submission" date="2020-08" db="EMBL/GenBank/DDBJ databases">
        <authorList>
            <person name="Hejnol A."/>
        </authorList>
    </citation>
    <scope>NUCLEOTIDE SEQUENCE [LARGE SCALE GENOMIC DNA]</scope>
</reference>
<organism evidence="2 3">
    <name type="scientific">Dimorphilus gyrociliatus</name>
    <dbReference type="NCBI Taxonomy" id="2664684"/>
    <lineage>
        <taxon>Eukaryota</taxon>
        <taxon>Metazoa</taxon>
        <taxon>Spiralia</taxon>
        <taxon>Lophotrochozoa</taxon>
        <taxon>Annelida</taxon>
        <taxon>Polychaeta</taxon>
        <taxon>Polychaeta incertae sedis</taxon>
        <taxon>Dinophilidae</taxon>
        <taxon>Dimorphilus</taxon>
    </lineage>
</organism>
<protein>
    <submittedName>
        <fullName evidence="2">DgyrCDS5649</fullName>
    </submittedName>
</protein>
<evidence type="ECO:0000256" key="1">
    <source>
        <dbReference type="SAM" id="Coils"/>
    </source>
</evidence>
<comment type="caution">
    <text evidence="2">The sequence shown here is derived from an EMBL/GenBank/DDBJ whole genome shotgun (WGS) entry which is preliminary data.</text>
</comment>
<proteinExistence type="predicted"/>
<accession>A0A7I8VKJ2</accession>
<name>A0A7I8VKJ2_9ANNE</name>
<dbReference type="Proteomes" id="UP000549394">
    <property type="component" value="Unassembled WGS sequence"/>
</dbReference>
<evidence type="ECO:0000313" key="2">
    <source>
        <dbReference type="EMBL" id="CAD5116801.1"/>
    </source>
</evidence>
<evidence type="ECO:0000313" key="3">
    <source>
        <dbReference type="Proteomes" id="UP000549394"/>
    </source>
</evidence>
<sequence>MDENKITDFLTSMRASIEKKEARKNVLKAELESLTKTEDTVRSICESTRKTLENTEFSLSFSLHRERELEERSEKCNKDIALLEQKFRESQSILNNLQHKKEKERQTMNEAVKERTTVIDDLRMGSVFREPQEELKKLKRIVKNRKQNLGKLKQLKTELQKEVAYEESELKSIQEKIADGRQTICKEKKLISELQQRIKVENEELNNS</sequence>
<feature type="coiled-coil region" evidence="1">
    <location>
        <begin position="66"/>
        <end position="176"/>
    </location>
</feature>
<dbReference type="AlphaFoldDB" id="A0A7I8VKJ2"/>
<dbReference type="EMBL" id="CAJFCJ010000007">
    <property type="protein sequence ID" value="CAD5116801.1"/>
    <property type="molecule type" value="Genomic_DNA"/>
</dbReference>
<gene>
    <name evidence="2" type="ORF">DGYR_LOCUS5393</name>
</gene>
<feature type="coiled-coil region" evidence="1">
    <location>
        <begin position="10"/>
        <end position="37"/>
    </location>
</feature>
<keyword evidence="3" id="KW-1185">Reference proteome</keyword>
<keyword evidence="1" id="KW-0175">Coiled coil</keyword>